<dbReference type="RefSeq" id="WP_157073045.1">
    <property type="nucleotide sequence ID" value="NZ_LNQR01000124.1"/>
</dbReference>
<sequence length="134" mass="15175">MRSDKQVYKEGEAFRYMENAKGLLKGAAIEDNIYLDKKPVREAFGTAYLAILEALNEALIKKGLTRKELPKSVDGYMAAIKKHLSVNNGKLVREFDSLYEALHIAGYYRGLFTHVSAVKDFMKEAEAFIKKLLP</sequence>
<dbReference type="EMBL" id="LNQR01000124">
    <property type="protein sequence ID" value="KWT76807.1"/>
    <property type="molecule type" value="Genomic_DNA"/>
</dbReference>
<accession>A0ABR5SD88</accession>
<reference evidence="2 3" key="1">
    <citation type="submission" date="2015-11" db="EMBL/GenBank/DDBJ databases">
        <authorList>
            <person name="Lin W."/>
        </authorList>
    </citation>
    <scope>NUCLEOTIDE SEQUENCE [LARGE SCALE GENOMIC DNA]</scope>
    <source>
        <strain evidence="2 3">HCH-1</strain>
    </source>
</reference>
<evidence type="ECO:0000313" key="2">
    <source>
        <dbReference type="EMBL" id="KWT76807.1"/>
    </source>
</evidence>
<protein>
    <recommendedName>
        <fullName evidence="1">DUF5618 domain-containing protein</fullName>
    </recommendedName>
</protein>
<evidence type="ECO:0000259" key="1">
    <source>
        <dbReference type="Pfam" id="PF18498"/>
    </source>
</evidence>
<organism evidence="2 3">
    <name type="scientific">Candidatus Magnetominusculus xianensis</name>
    <dbReference type="NCBI Taxonomy" id="1748249"/>
    <lineage>
        <taxon>Bacteria</taxon>
        <taxon>Pseudomonadati</taxon>
        <taxon>Nitrospirota</taxon>
        <taxon>Nitrospiria</taxon>
        <taxon>Nitrospirales</taxon>
        <taxon>Nitrospiraceae</taxon>
        <taxon>Candidatus Magnetominusculus</taxon>
    </lineage>
</organism>
<comment type="caution">
    <text evidence="2">The sequence shown here is derived from an EMBL/GenBank/DDBJ whole genome shotgun (WGS) entry which is preliminary data.</text>
</comment>
<feature type="domain" description="DUF5618" evidence="1">
    <location>
        <begin position="10"/>
        <end position="131"/>
    </location>
</feature>
<dbReference type="Proteomes" id="UP000060487">
    <property type="component" value="Unassembled WGS sequence"/>
</dbReference>
<evidence type="ECO:0000313" key="3">
    <source>
        <dbReference type="Proteomes" id="UP000060487"/>
    </source>
</evidence>
<name>A0ABR5SD88_9BACT</name>
<gene>
    <name evidence="2" type="ORF">ASN18_3073</name>
</gene>
<dbReference type="Gene3D" id="1.20.120.330">
    <property type="entry name" value="Nucleotidyltransferases domain 2"/>
    <property type="match status" value="1"/>
</dbReference>
<dbReference type="InterPro" id="IPR040988">
    <property type="entry name" value="DUF5618"/>
</dbReference>
<proteinExistence type="predicted"/>
<keyword evidence="3" id="KW-1185">Reference proteome</keyword>
<dbReference type="Pfam" id="PF18498">
    <property type="entry name" value="DUF5618"/>
    <property type="match status" value="1"/>
</dbReference>